<dbReference type="Proteomes" id="UP000759537">
    <property type="component" value="Unassembled WGS sequence"/>
</dbReference>
<organism evidence="1 3">
    <name type="scientific">Russula ochroleuca</name>
    <dbReference type="NCBI Taxonomy" id="152965"/>
    <lineage>
        <taxon>Eukaryota</taxon>
        <taxon>Fungi</taxon>
        <taxon>Dikarya</taxon>
        <taxon>Basidiomycota</taxon>
        <taxon>Agaricomycotina</taxon>
        <taxon>Agaricomycetes</taxon>
        <taxon>Russulales</taxon>
        <taxon>Russulaceae</taxon>
        <taxon>Russula</taxon>
    </lineage>
</organism>
<dbReference type="AlphaFoldDB" id="A0A9P5MM74"/>
<gene>
    <name evidence="2" type="ORF">DFH94DRAFT_703212</name>
    <name evidence="1" type="ORF">DFH94DRAFT_789223</name>
</gene>
<keyword evidence="3" id="KW-1185">Reference proteome</keyword>
<name>A0A9P5MM74_9AGAM</name>
<evidence type="ECO:0000313" key="1">
    <source>
        <dbReference type="EMBL" id="KAF8461776.1"/>
    </source>
</evidence>
<reference evidence="1" key="2">
    <citation type="journal article" date="2020" name="Nat. Commun.">
        <title>Large-scale genome sequencing of mycorrhizal fungi provides insights into the early evolution of symbiotic traits.</title>
        <authorList>
            <person name="Miyauchi S."/>
            <person name="Kiss E."/>
            <person name="Kuo A."/>
            <person name="Drula E."/>
            <person name="Kohler A."/>
            <person name="Sanchez-Garcia M."/>
            <person name="Morin E."/>
            <person name="Andreopoulos B."/>
            <person name="Barry K.W."/>
            <person name="Bonito G."/>
            <person name="Buee M."/>
            <person name="Carver A."/>
            <person name="Chen C."/>
            <person name="Cichocki N."/>
            <person name="Clum A."/>
            <person name="Culley D."/>
            <person name="Crous P.W."/>
            <person name="Fauchery L."/>
            <person name="Girlanda M."/>
            <person name="Hayes R.D."/>
            <person name="Keri Z."/>
            <person name="LaButti K."/>
            <person name="Lipzen A."/>
            <person name="Lombard V."/>
            <person name="Magnuson J."/>
            <person name="Maillard F."/>
            <person name="Murat C."/>
            <person name="Nolan M."/>
            <person name="Ohm R.A."/>
            <person name="Pangilinan J."/>
            <person name="Pereira M.F."/>
            <person name="Perotto S."/>
            <person name="Peter M."/>
            <person name="Pfister S."/>
            <person name="Riley R."/>
            <person name="Sitrit Y."/>
            <person name="Stielow J.B."/>
            <person name="Szollosi G."/>
            <person name="Zifcakova L."/>
            <person name="Stursova M."/>
            <person name="Spatafora J.W."/>
            <person name="Tedersoo L."/>
            <person name="Vaario L.M."/>
            <person name="Yamada A."/>
            <person name="Yan M."/>
            <person name="Wang P."/>
            <person name="Xu J."/>
            <person name="Bruns T."/>
            <person name="Baldrian P."/>
            <person name="Vilgalys R."/>
            <person name="Dunand C."/>
            <person name="Henrissat B."/>
            <person name="Grigoriev I.V."/>
            <person name="Hibbett D."/>
            <person name="Nagy L.G."/>
            <person name="Martin F.M."/>
        </authorList>
    </citation>
    <scope>NUCLEOTIDE SEQUENCE</scope>
    <source>
        <strain evidence="1">Prilba</strain>
    </source>
</reference>
<evidence type="ECO:0000313" key="3">
    <source>
        <dbReference type="Proteomes" id="UP000759537"/>
    </source>
</evidence>
<evidence type="ECO:0000313" key="2">
    <source>
        <dbReference type="EMBL" id="KAF8487124.1"/>
    </source>
</evidence>
<protein>
    <submittedName>
        <fullName evidence="1">Uncharacterized protein</fullName>
    </submittedName>
</protein>
<sequence>MAYLYNLRYPFVALVSFTSAVDSITTGHRSYAPSGRGRFSRSSTWSPSKICVDIRHVLRRHTVPQKRLASRSLGHHPLREGPCGVHHQLHSIAVTLDASPTPLLSEACTGAAQQRAIIRVPLCIDDLIIPQVEQHDGPLASSEQRCAGKLDLANPSMIHPSAAPSVQVVGLESWHRAR</sequence>
<dbReference type="EMBL" id="WHVB01000001">
    <property type="protein sequence ID" value="KAF8487124.1"/>
    <property type="molecule type" value="Genomic_DNA"/>
</dbReference>
<reference evidence="1" key="1">
    <citation type="submission" date="2019-10" db="EMBL/GenBank/DDBJ databases">
        <authorList>
            <consortium name="DOE Joint Genome Institute"/>
            <person name="Kuo A."/>
            <person name="Miyauchi S."/>
            <person name="Kiss E."/>
            <person name="Drula E."/>
            <person name="Kohler A."/>
            <person name="Sanchez-Garcia M."/>
            <person name="Andreopoulos B."/>
            <person name="Barry K.W."/>
            <person name="Bonito G."/>
            <person name="Buee M."/>
            <person name="Carver A."/>
            <person name="Chen C."/>
            <person name="Cichocki N."/>
            <person name="Clum A."/>
            <person name="Culley D."/>
            <person name="Crous P.W."/>
            <person name="Fauchery L."/>
            <person name="Girlanda M."/>
            <person name="Hayes R."/>
            <person name="Keri Z."/>
            <person name="LaButti K."/>
            <person name="Lipzen A."/>
            <person name="Lombard V."/>
            <person name="Magnuson J."/>
            <person name="Maillard F."/>
            <person name="Morin E."/>
            <person name="Murat C."/>
            <person name="Nolan M."/>
            <person name="Ohm R."/>
            <person name="Pangilinan J."/>
            <person name="Pereira M."/>
            <person name="Perotto S."/>
            <person name="Peter M."/>
            <person name="Riley R."/>
            <person name="Sitrit Y."/>
            <person name="Stielow B."/>
            <person name="Szollosi G."/>
            <person name="Zifcakova L."/>
            <person name="Stursova M."/>
            <person name="Spatafora J.W."/>
            <person name="Tedersoo L."/>
            <person name="Vaario L.-M."/>
            <person name="Yamada A."/>
            <person name="Yan M."/>
            <person name="Wang P."/>
            <person name="Xu J."/>
            <person name="Bruns T."/>
            <person name="Baldrian P."/>
            <person name="Vilgalys R."/>
            <person name="Henrissat B."/>
            <person name="Grigoriev I.V."/>
            <person name="Hibbett D."/>
            <person name="Nagy L.G."/>
            <person name="Martin F.M."/>
        </authorList>
    </citation>
    <scope>NUCLEOTIDE SEQUENCE</scope>
    <source>
        <strain evidence="1">Prilba</strain>
    </source>
</reference>
<proteinExistence type="predicted"/>
<dbReference type="EMBL" id="WHVB01000117">
    <property type="protein sequence ID" value="KAF8461776.1"/>
    <property type="molecule type" value="Genomic_DNA"/>
</dbReference>
<accession>A0A9P5MM74</accession>
<comment type="caution">
    <text evidence="1">The sequence shown here is derived from an EMBL/GenBank/DDBJ whole genome shotgun (WGS) entry which is preliminary data.</text>
</comment>